<comment type="caution">
    <text evidence="1">The sequence shown here is derived from an EMBL/GenBank/DDBJ whole genome shotgun (WGS) entry which is preliminary data.</text>
</comment>
<dbReference type="AlphaFoldDB" id="N8Y6L9"/>
<dbReference type="EMBL" id="APPN01000080">
    <property type="protein sequence ID" value="ENV32407.1"/>
    <property type="molecule type" value="Genomic_DNA"/>
</dbReference>
<organism evidence="1 2">
    <name type="scientific">Acinetobacter gerneri DSM 14967 = CIP 107464 = MTCC 9824</name>
    <dbReference type="NCBI Taxonomy" id="1120926"/>
    <lineage>
        <taxon>Bacteria</taxon>
        <taxon>Pseudomonadati</taxon>
        <taxon>Pseudomonadota</taxon>
        <taxon>Gammaproteobacteria</taxon>
        <taxon>Moraxellales</taxon>
        <taxon>Moraxellaceae</taxon>
        <taxon>Acinetobacter</taxon>
    </lineage>
</organism>
<keyword evidence="2" id="KW-1185">Reference proteome</keyword>
<proteinExistence type="predicted"/>
<dbReference type="PATRIC" id="fig|1120926.3.peg.3688"/>
<name>N8Y6L9_9GAMM</name>
<dbReference type="Proteomes" id="UP000013117">
    <property type="component" value="Unassembled WGS sequence"/>
</dbReference>
<evidence type="ECO:0000313" key="1">
    <source>
        <dbReference type="EMBL" id="ENV32407.1"/>
    </source>
</evidence>
<dbReference type="HOGENOM" id="CLU_3211126_0_0_6"/>
<evidence type="ECO:0000313" key="2">
    <source>
        <dbReference type="Proteomes" id="UP000013117"/>
    </source>
</evidence>
<sequence>MVLLEKQNHVDKIFKISKFKTKFIYVMKMSVQKISNKIGPRSAQ</sequence>
<accession>N8Y6L9</accession>
<reference evidence="1 2" key="1">
    <citation type="submission" date="2013-02" db="EMBL/GenBank/DDBJ databases">
        <title>The Genome Sequence of Acinetobacter gerneri CIP 107464.</title>
        <authorList>
            <consortium name="The Broad Institute Genome Sequencing Platform"/>
            <consortium name="The Broad Institute Genome Sequencing Center for Infectious Disease"/>
            <person name="Cerqueira G."/>
            <person name="Feldgarden M."/>
            <person name="Courvalin P."/>
            <person name="Perichon B."/>
            <person name="Grillot-Courvalin C."/>
            <person name="Clermont D."/>
            <person name="Rocha E."/>
            <person name="Yoon E.-J."/>
            <person name="Nemec A."/>
            <person name="Walker B."/>
            <person name="Young S.K."/>
            <person name="Zeng Q."/>
            <person name="Gargeya S."/>
            <person name="Fitzgerald M."/>
            <person name="Haas B."/>
            <person name="Abouelleil A."/>
            <person name="Alvarado L."/>
            <person name="Arachchi H.M."/>
            <person name="Berlin A.M."/>
            <person name="Chapman S.B."/>
            <person name="Dewar J."/>
            <person name="Goldberg J."/>
            <person name="Griggs A."/>
            <person name="Gujja S."/>
            <person name="Hansen M."/>
            <person name="Howarth C."/>
            <person name="Imamovic A."/>
            <person name="Larimer J."/>
            <person name="McCowan C."/>
            <person name="Murphy C."/>
            <person name="Neiman D."/>
            <person name="Pearson M."/>
            <person name="Priest M."/>
            <person name="Roberts A."/>
            <person name="Saif S."/>
            <person name="Shea T."/>
            <person name="Sisk P."/>
            <person name="Sykes S."/>
            <person name="Wortman J."/>
            <person name="Nusbaum C."/>
            <person name="Birren B."/>
        </authorList>
    </citation>
    <scope>NUCLEOTIDE SEQUENCE [LARGE SCALE GENOMIC DNA]</scope>
    <source>
        <strain evidence="1 2">CIP 107464</strain>
    </source>
</reference>
<protein>
    <submittedName>
        <fullName evidence="1">Uncharacterized protein</fullName>
    </submittedName>
</protein>
<gene>
    <name evidence="1" type="ORF">F960_03806</name>
</gene>